<keyword evidence="5" id="KW-1185">Reference proteome</keyword>
<dbReference type="PANTHER" id="PTHR23150">
    <property type="entry name" value="SULFATASE MODIFYING FACTOR 1, 2"/>
    <property type="match status" value="1"/>
</dbReference>
<dbReference type="GO" id="GO:0005524">
    <property type="term" value="F:ATP binding"/>
    <property type="evidence" value="ECO:0007669"/>
    <property type="project" value="InterPro"/>
</dbReference>
<dbReference type="SMART" id="SM00220">
    <property type="entry name" value="S_TKc"/>
    <property type="match status" value="1"/>
</dbReference>
<dbReference type="AlphaFoldDB" id="A0A7U8C6K9"/>
<dbReference type="InterPro" id="IPR000719">
    <property type="entry name" value="Prot_kinase_dom"/>
</dbReference>
<comment type="caution">
    <text evidence="4">The sequence shown here is derived from an EMBL/GenBank/DDBJ whole genome shotgun (WGS) entry which is preliminary data.</text>
</comment>
<sequence length="674" mass="76198">MSTTPESIFEALQEGSEIGPDHHRFKLVKQSKAHPLGQLWQAEDVGVAGSPLVTLLIVNPSLLKQVAFVEAIKKHATLSKQLQNKHIAECYGFFTHKGGLLFLSYEKLDGLTLRSMLEKGNPLQPKQRLGLIKQLAYAVDMGFQKLRMAHGCLDPDFVFINRKGGVKLSLFALHESFEAIKDQVSPAFTYQQYQSPEAFHPGKLSRKADVYSFACIVFELFSGKPAFSVKDTEADRVRKELAKPLELDDEQWDAFQRAISTDTEERFANCTELVKEMFPPEKEQPAEKSEDEKPKDKKTDSADASAEEAADTEETDKPSLKDKLKGLKLPVISKPVLLSIAGSFLFVIGYFLGWLTSDFFNFQEKDFQALQIKKQQEALQQMYDSLQAQQDLQKKRDSEIEDLKLDKTILQQQLEIAKSKIGNGDPEDPGQQVFKDQIDDTQYGPEMVLLPSGQFRMGDQTGIGDDNEKPVHVVTIRKPFAISRFEVTFAEYDHFANETNRALPNDNGWGRGNRPVVNVSWRDAVAYVTWLKNETGQPYRLPSEAEWEYAARAGNLTTYWWGDELKPNMANCAGCGSEWDGKQTAPVGSFPANSWGLHDMTGNVDEWVADCYLDTYDLVPIDGSAYKQKACKNRVMRGGSWFEIDRLIRPASRYRHPLDSKRNSWGFRVALDME</sequence>
<dbReference type="PANTHER" id="PTHR23150:SF35">
    <property type="entry name" value="BLL6746 PROTEIN"/>
    <property type="match status" value="1"/>
</dbReference>
<dbReference type="PROSITE" id="PS50011">
    <property type="entry name" value="PROTEIN_KINASE_DOM"/>
    <property type="match status" value="1"/>
</dbReference>
<reference evidence="4 5" key="1">
    <citation type="submission" date="2006-02" db="EMBL/GenBank/DDBJ databases">
        <authorList>
            <person name="Pinhassi J."/>
            <person name="Pedros-Alio C."/>
            <person name="Ferriera S."/>
            <person name="Johnson J."/>
            <person name="Kravitz S."/>
            <person name="Halpern A."/>
            <person name="Remington K."/>
            <person name="Beeson K."/>
            <person name="Tran B."/>
            <person name="Rogers Y.-H."/>
            <person name="Friedman R."/>
            <person name="Venter J.C."/>
        </authorList>
    </citation>
    <scope>NUCLEOTIDE SEQUENCE [LARGE SCALE GENOMIC DNA]</scope>
    <source>
        <strain evidence="4 5">MED92</strain>
    </source>
</reference>
<dbReference type="Gene3D" id="3.90.1580.10">
    <property type="entry name" value="paralog of FGE (formylglycine-generating enzyme)"/>
    <property type="match status" value="1"/>
</dbReference>
<dbReference type="Proteomes" id="UP000002171">
    <property type="component" value="Unassembled WGS sequence"/>
</dbReference>
<dbReference type="SUPFAM" id="SSF56112">
    <property type="entry name" value="Protein kinase-like (PK-like)"/>
    <property type="match status" value="1"/>
</dbReference>
<dbReference type="InterPro" id="IPR016187">
    <property type="entry name" value="CTDL_fold"/>
</dbReference>
<feature type="compositionally biased region" description="Basic and acidic residues" evidence="2">
    <location>
        <begin position="278"/>
        <end position="301"/>
    </location>
</feature>
<dbReference type="GO" id="GO:0120147">
    <property type="term" value="F:formylglycine-generating oxidase activity"/>
    <property type="evidence" value="ECO:0007669"/>
    <property type="project" value="TreeGrafter"/>
</dbReference>
<gene>
    <name evidence="4" type="ORF">MED92_15563</name>
</gene>
<feature type="domain" description="Protein kinase" evidence="3">
    <location>
        <begin position="25"/>
        <end position="278"/>
    </location>
</feature>
<evidence type="ECO:0000313" key="4">
    <source>
        <dbReference type="EMBL" id="EAR62468.1"/>
    </source>
</evidence>
<organism evidence="4 5">
    <name type="scientific">Neptuniibacter caesariensis</name>
    <dbReference type="NCBI Taxonomy" id="207954"/>
    <lineage>
        <taxon>Bacteria</taxon>
        <taxon>Pseudomonadati</taxon>
        <taxon>Pseudomonadota</taxon>
        <taxon>Gammaproteobacteria</taxon>
        <taxon>Oceanospirillales</taxon>
        <taxon>Oceanospirillaceae</taxon>
        <taxon>Neptuniibacter</taxon>
    </lineage>
</organism>
<dbReference type="GO" id="GO:0004672">
    <property type="term" value="F:protein kinase activity"/>
    <property type="evidence" value="ECO:0007669"/>
    <property type="project" value="InterPro"/>
</dbReference>
<dbReference type="EMBL" id="AAOW01000003">
    <property type="protein sequence ID" value="EAR62468.1"/>
    <property type="molecule type" value="Genomic_DNA"/>
</dbReference>
<dbReference type="InterPro" id="IPR001245">
    <property type="entry name" value="Ser-Thr/Tyr_kinase_cat_dom"/>
</dbReference>
<dbReference type="Gene3D" id="1.10.510.10">
    <property type="entry name" value="Transferase(Phosphotransferase) domain 1"/>
    <property type="match status" value="1"/>
</dbReference>
<name>A0A7U8C6K9_NEPCE</name>
<dbReference type="SUPFAM" id="SSF56436">
    <property type="entry name" value="C-type lectin-like"/>
    <property type="match status" value="1"/>
</dbReference>
<evidence type="ECO:0000256" key="2">
    <source>
        <dbReference type="SAM" id="MobiDB-lite"/>
    </source>
</evidence>
<dbReference type="InterPro" id="IPR005532">
    <property type="entry name" value="SUMF_dom"/>
</dbReference>
<dbReference type="InterPro" id="IPR051043">
    <property type="entry name" value="Sulfatase_Mod_Factor_Kinase"/>
</dbReference>
<protein>
    <recommendedName>
        <fullName evidence="3">Protein kinase domain-containing protein</fullName>
    </recommendedName>
</protein>
<dbReference type="Pfam" id="PF07714">
    <property type="entry name" value="PK_Tyr_Ser-Thr"/>
    <property type="match status" value="1"/>
</dbReference>
<feature type="region of interest" description="Disordered" evidence="2">
    <location>
        <begin position="278"/>
        <end position="319"/>
    </location>
</feature>
<evidence type="ECO:0000256" key="1">
    <source>
        <dbReference type="SAM" id="Coils"/>
    </source>
</evidence>
<keyword evidence="1" id="KW-0175">Coiled coil</keyword>
<proteinExistence type="predicted"/>
<dbReference type="Pfam" id="PF03781">
    <property type="entry name" value="FGE-sulfatase"/>
    <property type="match status" value="1"/>
</dbReference>
<evidence type="ECO:0000259" key="3">
    <source>
        <dbReference type="PROSITE" id="PS50011"/>
    </source>
</evidence>
<feature type="compositionally biased region" description="Acidic residues" evidence="2">
    <location>
        <begin position="305"/>
        <end position="314"/>
    </location>
</feature>
<evidence type="ECO:0000313" key="5">
    <source>
        <dbReference type="Proteomes" id="UP000002171"/>
    </source>
</evidence>
<dbReference type="InterPro" id="IPR011009">
    <property type="entry name" value="Kinase-like_dom_sf"/>
</dbReference>
<dbReference type="RefSeq" id="WP_007020778.1">
    <property type="nucleotide sequence ID" value="NZ_CH724125.1"/>
</dbReference>
<dbReference type="OrthoDB" id="9768004at2"/>
<feature type="coiled-coil region" evidence="1">
    <location>
        <begin position="369"/>
        <end position="420"/>
    </location>
</feature>
<dbReference type="InterPro" id="IPR042095">
    <property type="entry name" value="SUMF_sf"/>
</dbReference>
<accession>A0A7U8C6K9</accession>